<evidence type="ECO:0000313" key="1">
    <source>
        <dbReference type="EnsemblMetazoa" id="GAUT048022-PA"/>
    </source>
</evidence>
<dbReference type="EnsemblMetazoa" id="GAUT048022-RA">
    <property type="protein sequence ID" value="GAUT048022-PA"/>
    <property type="gene ID" value="GAUT048022"/>
</dbReference>
<dbReference type="AlphaFoldDB" id="A0A1A9VUG6"/>
<organism evidence="1 2">
    <name type="scientific">Glossina austeni</name>
    <name type="common">Savannah tsetse fly</name>
    <dbReference type="NCBI Taxonomy" id="7395"/>
    <lineage>
        <taxon>Eukaryota</taxon>
        <taxon>Metazoa</taxon>
        <taxon>Ecdysozoa</taxon>
        <taxon>Arthropoda</taxon>
        <taxon>Hexapoda</taxon>
        <taxon>Insecta</taxon>
        <taxon>Pterygota</taxon>
        <taxon>Neoptera</taxon>
        <taxon>Endopterygota</taxon>
        <taxon>Diptera</taxon>
        <taxon>Brachycera</taxon>
        <taxon>Muscomorpha</taxon>
        <taxon>Hippoboscoidea</taxon>
        <taxon>Glossinidae</taxon>
        <taxon>Glossina</taxon>
    </lineage>
</organism>
<reference evidence="1" key="1">
    <citation type="submission" date="2020-05" db="UniProtKB">
        <authorList>
            <consortium name="EnsemblMetazoa"/>
        </authorList>
    </citation>
    <scope>IDENTIFICATION</scope>
    <source>
        <strain evidence="1">TTRI</strain>
    </source>
</reference>
<dbReference type="VEuPathDB" id="VectorBase:GAUT048022"/>
<sequence>MGDDTYTAKGYSVYSIAVVFSYGILGSAASEGRFVFSQCCLQFLAFRVPFSSKLHDFKKIMNELNLDDDFCDCLKIGHLNNKKHLPFQLHVNLHPSTITQVTTNSTIFDDIDLRRDCTIILFVWINDRSI</sequence>
<proteinExistence type="predicted"/>
<keyword evidence="2" id="KW-1185">Reference proteome</keyword>
<protein>
    <submittedName>
        <fullName evidence="1">Uncharacterized protein</fullName>
    </submittedName>
</protein>
<dbReference type="Proteomes" id="UP000078200">
    <property type="component" value="Unassembled WGS sequence"/>
</dbReference>
<evidence type="ECO:0000313" key="2">
    <source>
        <dbReference type="Proteomes" id="UP000078200"/>
    </source>
</evidence>
<accession>A0A1A9VUG6</accession>
<name>A0A1A9VUG6_GLOAU</name>